<dbReference type="EMBL" id="GEBQ01022210">
    <property type="protein sequence ID" value="JAT17767.1"/>
    <property type="molecule type" value="Transcribed_RNA"/>
</dbReference>
<gene>
    <name evidence="1" type="ORF">g.54125</name>
</gene>
<proteinExistence type="predicted"/>
<dbReference type="AlphaFoldDB" id="A0A1B6L240"/>
<feature type="non-terminal residue" evidence="1">
    <location>
        <position position="1"/>
    </location>
</feature>
<reference evidence="1" key="1">
    <citation type="submission" date="2015-11" db="EMBL/GenBank/DDBJ databases">
        <title>De novo transcriptome assembly of four potential Pierce s Disease insect vectors from Arizona vineyards.</title>
        <authorList>
            <person name="Tassone E.E."/>
        </authorList>
    </citation>
    <scope>NUCLEOTIDE SEQUENCE</scope>
</reference>
<protein>
    <submittedName>
        <fullName evidence="1">Uncharacterized protein</fullName>
    </submittedName>
</protein>
<accession>A0A1B6L240</accession>
<evidence type="ECO:0000313" key="1">
    <source>
        <dbReference type="EMBL" id="JAT17767.1"/>
    </source>
</evidence>
<sequence>LISGEFLLRVYMDSSTVNSTTEYNFGDTLLDVVRCSFCKRRLYASSHQLAGEIIASPSSKDLEYLQSTVNTSCSQYSPLYVHCNSDTFTKRDDIHQTQEEPEHAVLQAEQKKNCFPLLGLRIFNTLSQEVRSLKSKIFKLKLKAWFFALSFYSLTEYFEADRATMLDN</sequence>
<name>A0A1B6L240_9HEMI</name>
<organism evidence="1">
    <name type="scientific">Graphocephala atropunctata</name>
    <dbReference type="NCBI Taxonomy" id="36148"/>
    <lineage>
        <taxon>Eukaryota</taxon>
        <taxon>Metazoa</taxon>
        <taxon>Ecdysozoa</taxon>
        <taxon>Arthropoda</taxon>
        <taxon>Hexapoda</taxon>
        <taxon>Insecta</taxon>
        <taxon>Pterygota</taxon>
        <taxon>Neoptera</taxon>
        <taxon>Paraneoptera</taxon>
        <taxon>Hemiptera</taxon>
        <taxon>Auchenorrhyncha</taxon>
        <taxon>Membracoidea</taxon>
        <taxon>Cicadellidae</taxon>
        <taxon>Cicadellinae</taxon>
        <taxon>Cicadellini</taxon>
        <taxon>Graphocephala</taxon>
    </lineage>
</organism>